<dbReference type="SUPFAM" id="SSF81383">
    <property type="entry name" value="F-box domain"/>
    <property type="match status" value="1"/>
</dbReference>
<evidence type="ECO:0000256" key="1">
    <source>
        <dbReference type="SAM" id="MobiDB-lite"/>
    </source>
</evidence>
<dbReference type="EMBL" id="BRXU01000003">
    <property type="protein sequence ID" value="GLC50637.1"/>
    <property type="molecule type" value="Genomic_DNA"/>
</dbReference>
<dbReference type="Pfam" id="PF12937">
    <property type="entry name" value="F-box-like"/>
    <property type="match status" value="1"/>
</dbReference>
<dbReference type="PANTHER" id="PTHR20933">
    <property type="entry name" value="F-BOX ONLY PROTEIN 33"/>
    <property type="match status" value="1"/>
</dbReference>
<feature type="domain" description="F-box" evidence="2">
    <location>
        <begin position="33"/>
        <end position="79"/>
    </location>
</feature>
<comment type="caution">
    <text evidence="3">The sequence shown here is derived from an EMBL/GenBank/DDBJ whole genome shotgun (WGS) entry which is preliminary data.</text>
</comment>
<dbReference type="InterPro" id="IPR036047">
    <property type="entry name" value="F-box-like_dom_sf"/>
</dbReference>
<organism evidence="3 4">
    <name type="scientific">Pleodorina starrii</name>
    <dbReference type="NCBI Taxonomy" id="330485"/>
    <lineage>
        <taxon>Eukaryota</taxon>
        <taxon>Viridiplantae</taxon>
        <taxon>Chlorophyta</taxon>
        <taxon>core chlorophytes</taxon>
        <taxon>Chlorophyceae</taxon>
        <taxon>CS clade</taxon>
        <taxon>Chlamydomonadales</taxon>
        <taxon>Volvocaceae</taxon>
        <taxon>Pleodorina</taxon>
    </lineage>
</organism>
<feature type="compositionally biased region" description="Acidic residues" evidence="1">
    <location>
        <begin position="638"/>
        <end position="663"/>
    </location>
</feature>
<sequence>MRKRAKSKGTALDVSTGPLSNILSGAAAENSGLNSVDALPNETLQLMFAKLPFPSRQHASLVCRRWRDLLLEAPFCRHVAPSQSLSEALQACSPGDTLICPPGMYQETLLVDKPVRVVAEDHWRAEQRQRRRRSRGLALEPQQQQGASSPQQQQQQPKAAIEAGSGPGPSAAPEAEQRQAQDVLNPQQQQQQRLGPCGGSGRQRGGPGGGGGGARPAVQSVTVISLRPPVVVMDSRCCFVGFEFHTSVAHNEVSICCFGPNSPMARFERCTFSGLTGLRVPYSKGSQTRLELYDCTLIGTTQSLAAVQMDAGRLLLARCVLQNNAVGVEVGPEALALLADCEVRWCCTALVVDGCLAMANCRLWGNGKVGNVSTETRLRAAQSLSEACLAAGALGGQHLTPSASPQADPQQQHTRPSTGSPTRAPRAAAAAARAAVAAAAVAAASPPKRGRGRRGAGAAAAAGDAAGGNAQAGGSTAAATAAPADAAAAIDGTMASGSAASELGGAGALQAQQQVPPSSAAGTAAAVAAVSAAGGGSGSGPARVAALAAAQRAEVEAAFSARQQLVRVVGCEVAAPQPIMRTGLHKDVRKKARELVRQVYGAPDVDLFPEWEVLVQSDLDSDLDDEDSSVNSGSVMGDGDEDDLEDDDLDPLDAADDPDLDESGESHSGSDSDSDSGSGSGSGSGDEGDAREPDIGGAGGGDDGGGEMEEEDEEYNAGDPMSSGSSSSSAESSSSSDSDSSNDSDSDNSGESGSSGGGSSSSSGDGSESD</sequence>
<dbReference type="Proteomes" id="UP001165080">
    <property type="component" value="Unassembled WGS sequence"/>
</dbReference>
<feature type="compositionally biased region" description="Low complexity" evidence="1">
    <location>
        <begin position="760"/>
        <end position="770"/>
    </location>
</feature>
<dbReference type="OrthoDB" id="541454at2759"/>
<dbReference type="InterPro" id="IPR011050">
    <property type="entry name" value="Pectin_lyase_fold/virulence"/>
</dbReference>
<feature type="region of interest" description="Disordered" evidence="1">
    <location>
        <begin position="620"/>
        <end position="770"/>
    </location>
</feature>
<evidence type="ECO:0000313" key="3">
    <source>
        <dbReference type="EMBL" id="GLC50637.1"/>
    </source>
</evidence>
<evidence type="ECO:0000313" key="4">
    <source>
        <dbReference type="Proteomes" id="UP001165080"/>
    </source>
</evidence>
<dbReference type="PROSITE" id="PS50181">
    <property type="entry name" value="FBOX"/>
    <property type="match status" value="1"/>
</dbReference>
<feature type="region of interest" description="Disordered" evidence="1">
    <location>
        <begin position="125"/>
        <end position="216"/>
    </location>
</feature>
<gene>
    <name evidence="3" type="primary">PLEST006002</name>
    <name evidence="3" type="ORF">PLESTB_000401900</name>
</gene>
<proteinExistence type="predicted"/>
<dbReference type="InterPro" id="IPR001810">
    <property type="entry name" value="F-box_dom"/>
</dbReference>
<feature type="region of interest" description="Disordered" evidence="1">
    <location>
        <begin position="398"/>
        <end position="428"/>
    </location>
</feature>
<feature type="compositionally biased region" description="Low complexity" evidence="1">
    <location>
        <begin position="401"/>
        <end position="412"/>
    </location>
</feature>
<feature type="compositionally biased region" description="Acidic residues" evidence="1">
    <location>
        <begin position="704"/>
        <end position="716"/>
    </location>
</feature>
<feature type="compositionally biased region" description="Low complexity" evidence="1">
    <location>
        <begin position="722"/>
        <end position="739"/>
    </location>
</feature>
<feature type="compositionally biased region" description="Gly residues" evidence="1">
    <location>
        <begin position="196"/>
        <end position="214"/>
    </location>
</feature>
<protein>
    <recommendedName>
        <fullName evidence="2">F-box domain-containing protein</fullName>
    </recommendedName>
</protein>
<accession>A0A9W6EZC8</accession>
<reference evidence="3 4" key="1">
    <citation type="journal article" date="2023" name="Commun. Biol.">
        <title>Reorganization of the ancestral sex-determining regions during the evolution of trioecy in Pleodorina starrii.</title>
        <authorList>
            <person name="Takahashi K."/>
            <person name="Suzuki S."/>
            <person name="Kawai-Toyooka H."/>
            <person name="Yamamoto K."/>
            <person name="Hamaji T."/>
            <person name="Ootsuki R."/>
            <person name="Yamaguchi H."/>
            <person name="Kawachi M."/>
            <person name="Higashiyama T."/>
            <person name="Nozaki H."/>
        </authorList>
    </citation>
    <scope>NUCLEOTIDE SEQUENCE [LARGE SCALE GENOMIC DNA]</scope>
    <source>
        <strain evidence="3 4">NIES-4479</strain>
    </source>
</reference>
<evidence type="ECO:0000259" key="2">
    <source>
        <dbReference type="PROSITE" id="PS50181"/>
    </source>
</evidence>
<dbReference type="AlphaFoldDB" id="A0A9W6EZC8"/>
<keyword evidence="4" id="KW-1185">Reference proteome</keyword>
<dbReference type="PANTHER" id="PTHR20933:SF4">
    <property type="entry name" value="F-BOX INVOLVED IN POLYQ PATHOGENESIS, ISOFORM A"/>
    <property type="match status" value="1"/>
</dbReference>
<feature type="compositionally biased region" description="Low complexity" evidence="1">
    <location>
        <begin position="136"/>
        <end position="157"/>
    </location>
</feature>
<name>A0A9W6EZC8_9CHLO</name>
<dbReference type="SMART" id="SM00256">
    <property type="entry name" value="FBOX"/>
    <property type="match status" value="1"/>
</dbReference>
<dbReference type="SUPFAM" id="SSF51126">
    <property type="entry name" value="Pectin lyase-like"/>
    <property type="match status" value="1"/>
</dbReference>
<dbReference type="Gene3D" id="1.20.1280.50">
    <property type="match status" value="1"/>
</dbReference>